<dbReference type="EMBL" id="AP035768">
    <property type="protein sequence ID" value="BFO22768.1"/>
    <property type="molecule type" value="Genomic_DNA"/>
</dbReference>
<accession>A0AAT9HZ28</accession>
<reference evidence="1" key="1">
    <citation type="submission" date="2024-06" db="EMBL/GenBank/DDBJ databases">
        <authorList>
            <consortium name="consrtm"/>
            <person name="Uemura M."/>
            <person name="Terahara T."/>
        </authorList>
    </citation>
    <scope>NUCLEOTIDE SEQUENCE</scope>
    <source>
        <strain evidence="1">KM77-8</strain>
    </source>
</reference>
<evidence type="ECO:0000313" key="1">
    <source>
        <dbReference type="EMBL" id="BFO22768.1"/>
    </source>
</evidence>
<reference evidence="1" key="2">
    <citation type="submission" date="2024-07" db="EMBL/GenBank/DDBJ databases">
        <title>Streptomyces haneummycinica sp. nov., a new antibiotic-producing actinobacterium isolated from marine sediment.</title>
        <authorList>
            <person name="Uemura M."/>
            <person name="Hamada M."/>
            <person name="Hirano S."/>
            <person name="Kobayashi K."/>
            <person name="Ohshiro T."/>
            <person name="Kobayashi T."/>
            <person name="Terahara T."/>
        </authorList>
    </citation>
    <scope>NUCLEOTIDE SEQUENCE</scope>
    <source>
        <strain evidence="1">KM77-8</strain>
    </source>
</reference>
<dbReference type="AlphaFoldDB" id="A0AAT9HZ28"/>
<organism evidence="1">
    <name type="scientific">Streptomyces haneummycinicus</name>
    <dbReference type="NCBI Taxonomy" id="3074435"/>
    <lineage>
        <taxon>Bacteria</taxon>
        <taxon>Bacillati</taxon>
        <taxon>Actinomycetota</taxon>
        <taxon>Actinomycetes</taxon>
        <taxon>Kitasatosporales</taxon>
        <taxon>Streptomycetaceae</taxon>
        <taxon>Streptomyces</taxon>
    </lineage>
</organism>
<name>A0AAT9HZ28_9ACTN</name>
<protein>
    <submittedName>
        <fullName evidence="1">Uncharacterized protein</fullName>
    </submittedName>
</protein>
<proteinExistence type="predicted"/>
<gene>
    <name evidence="1" type="ORF">SHKM778_91560</name>
</gene>
<sequence>MLQDQYGDVVVVLRGDAGGADQAVADDLGAAGGSGQGALQGGDALVQVLVPPLDQAVRVEDGGGAGAEGTEPDACM</sequence>